<accession>A0ABQ6GEN0</accession>
<keyword evidence="2" id="KW-1185">Reference proteome</keyword>
<gene>
    <name evidence="1" type="ORF">MU1_36730</name>
</gene>
<reference evidence="1 2" key="1">
    <citation type="submission" date="2023-03" db="EMBL/GenBank/DDBJ databases">
        <title>Draft genome sequence of the bacteria which degrade cell wall of Tricholomamatutake.</title>
        <authorList>
            <person name="Konishi Y."/>
            <person name="Fukuta Y."/>
            <person name="Shirasaka N."/>
        </authorList>
    </citation>
    <scope>NUCLEOTIDE SEQUENCE [LARGE SCALE GENOMIC DNA]</scope>
    <source>
        <strain evidence="2">mu1</strain>
    </source>
</reference>
<dbReference type="RefSeq" id="WP_284240097.1">
    <property type="nucleotide sequence ID" value="NZ_BSSQ01000014.1"/>
</dbReference>
<dbReference type="Proteomes" id="UP001157114">
    <property type="component" value="Unassembled WGS sequence"/>
</dbReference>
<proteinExistence type="predicted"/>
<organism evidence="1 2">
    <name type="scientific">Paenibacillus glycanilyticus</name>
    <dbReference type="NCBI Taxonomy" id="126569"/>
    <lineage>
        <taxon>Bacteria</taxon>
        <taxon>Bacillati</taxon>
        <taxon>Bacillota</taxon>
        <taxon>Bacilli</taxon>
        <taxon>Bacillales</taxon>
        <taxon>Paenibacillaceae</taxon>
        <taxon>Paenibacillus</taxon>
    </lineage>
</organism>
<evidence type="ECO:0000313" key="1">
    <source>
        <dbReference type="EMBL" id="GLX69328.1"/>
    </source>
</evidence>
<evidence type="ECO:0008006" key="3">
    <source>
        <dbReference type="Google" id="ProtNLM"/>
    </source>
</evidence>
<name>A0ABQ6GEN0_9BACL</name>
<evidence type="ECO:0000313" key="2">
    <source>
        <dbReference type="Proteomes" id="UP001157114"/>
    </source>
</evidence>
<protein>
    <recommendedName>
        <fullName evidence="3">DUF4177 domain-containing protein</fullName>
    </recommendedName>
</protein>
<sequence>MQKAIVVHYFNEKKNNLAELNQLLQDGWKVVSQNPMSGCDSGGTVYSLVILEKN</sequence>
<comment type="caution">
    <text evidence="1">The sequence shown here is derived from an EMBL/GenBank/DDBJ whole genome shotgun (WGS) entry which is preliminary data.</text>
</comment>
<dbReference type="EMBL" id="BSSQ01000014">
    <property type="protein sequence ID" value="GLX69328.1"/>
    <property type="molecule type" value="Genomic_DNA"/>
</dbReference>